<dbReference type="OrthoDB" id="3799094at2"/>
<organism evidence="5 6">
    <name type="scientific">Mucilaginibacter psychrotolerans</name>
    <dbReference type="NCBI Taxonomy" id="1524096"/>
    <lineage>
        <taxon>Bacteria</taxon>
        <taxon>Pseudomonadati</taxon>
        <taxon>Bacteroidota</taxon>
        <taxon>Sphingobacteriia</taxon>
        <taxon>Sphingobacteriales</taxon>
        <taxon>Sphingobacteriaceae</taxon>
        <taxon>Mucilaginibacter</taxon>
    </lineage>
</organism>
<dbReference type="Pfam" id="PF20958">
    <property type="entry name" value="GxGYxYP_N_3rd"/>
    <property type="match status" value="1"/>
</dbReference>
<keyword evidence="1" id="KW-0732">Signal</keyword>
<feature type="domain" description="GxGYxYP putative glycoside hydrolase third N-terminal" evidence="4">
    <location>
        <begin position="188"/>
        <end position="276"/>
    </location>
</feature>
<dbReference type="Proteomes" id="UP000297540">
    <property type="component" value="Unassembled WGS sequence"/>
</dbReference>
<evidence type="ECO:0000259" key="3">
    <source>
        <dbReference type="Pfam" id="PF20957"/>
    </source>
</evidence>
<dbReference type="EMBL" id="SOZE01000014">
    <property type="protein sequence ID" value="TFF36720.1"/>
    <property type="molecule type" value="Genomic_DNA"/>
</dbReference>
<feature type="chain" id="PRO_5021451308" description="GxGYxYP putative glycoside hydrolase C-terminal domain-containing protein" evidence="1">
    <location>
        <begin position="22"/>
        <end position="526"/>
    </location>
</feature>
<dbReference type="AlphaFoldDB" id="A0A4Y8SDP5"/>
<dbReference type="InterPro" id="IPR048309">
    <property type="entry name" value="GxGYxYP_N_3rd"/>
</dbReference>
<protein>
    <recommendedName>
        <fullName evidence="7">GxGYxYP putative glycoside hydrolase C-terminal domain-containing protein</fullName>
    </recommendedName>
</protein>
<reference evidence="5 6" key="1">
    <citation type="journal article" date="2017" name="Int. J. Syst. Evol. Microbiol.">
        <title>Mucilaginibacterpsychrotolerans sp. nov., isolated from peatlands.</title>
        <authorList>
            <person name="Deng Y."/>
            <person name="Shen L."/>
            <person name="Xu B."/>
            <person name="Liu Y."/>
            <person name="Gu Z."/>
            <person name="Liu H."/>
            <person name="Zhou Y."/>
        </authorList>
    </citation>
    <scope>NUCLEOTIDE SEQUENCE [LARGE SCALE GENOMIC DNA]</scope>
    <source>
        <strain evidence="5 6">NH7-4</strain>
    </source>
</reference>
<evidence type="ECO:0008006" key="7">
    <source>
        <dbReference type="Google" id="ProtNLM"/>
    </source>
</evidence>
<dbReference type="PANTHER" id="PTHR37321">
    <property type="entry name" value="EXPORTED PROTEIN-RELATED"/>
    <property type="match status" value="1"/>
</dbReference>
<name>A0A4Y8SDP5_9SPHI</name>
<dbReference type="PANTHER" id="PTHR37321:SF1">
    <property type="entry name" value="EXPORTED PROTEIN"/>
    <property type="match status" value="1"/>
</dbReference>
<evidence type="ECO:0000313" key="6">
    <source>
        <dbReference type="Proteomes" id="UP000297540"/>
    </source>
</evidence>
<dbReference type="InterPro" id="IPR025832">
    <property type="entry name" value="GxGYxYP_C"/>
</dbReference>
<dbReference type="Gene3D" id="3.20.20.490">
    <property type="entry name" value="GxGYxYP glycoside hydrolase, C-terminal domain"/>
    <property type="match status" value="1"/>
</dbReference>
<dbReference type="Pfam" id="PF20957">
    <property type="entry name" value="GxGYxYP_N_2nd"/>
    <property type="match status" value="1"/>
</dbReference>
<dbReference type="RefSeq" id="WP_133232019.1">
    <property type="nucleotide sequence ID" value="NZ_SOZE01000014.1"/>
</dbReference>
<comment type="caution">
    <text evidence="5">The sequence shown here is derived from an EMBL/GenBank/DDBJ whole genome shotgun (WGS) entry which is preliminary data.</text>
</comment>
<evidence type="ECO:0000313" key="5">
    <source>
        <dbReference type="EMBL" id="TFF36720.1"/>
    </source>
</evidence>
<proteinExistence type="predicted"/>
<feature type="signal peptide" evidence="1">
    <location>
        <begin position="1"/>
        <end position="21"/>
    </location>
</feature>
<dbReference type="InterPro" id="IPR048310">
    <property type="entry name" value="GxGYxYP_N_2nd"/>
</dbReference>
<sequence length="526" mass="58048">MRKIHAVCVLLFCLFVTPSMAQIKWPPGQLLPSFPASAQVQDLIMLRDSSPYASAEMYLFASLKGVVNRKQPRIFSYEGDALAEGPYTWLKSLGFKWTEPTDKWDLITKYRSKISGLIVYDPAQVHTINLATVLAKSKGALIASPLLLSKLTAAPYNMHVLVDLRGKFSSKLAVYQSLYDTYWPTLDHRLLIGLNPAVHKAALREYAVALGAAVIWLDPKIAGESELLDKFLSSLSPGATFMGWWPEEAPGIERASKYGIATIASDWSTNLTVHSGTSRIVHIKPIPPKPALKNNIYVAFILSDGDNLQFIEHAMRKLWDNPDKGAVPMGWTVSPAMLDAMPGALNYFYQTATNNDNLISGPSGYGYTYPNNWTDESLLKQFVAKTQDYNNRAGLRVITIWNTITGGINPNVGKIYAAEAKSLLGLTAQNTGGGLTIYNDSLPGMALSCNYCTNEQAMKDHIARAAAGWDKTSPRFVIIQAQPWQGVTPTSFKNVANSLNEDYFVVRPDHLFQLIREAKGIAINPQ</sequence>
<dbReference type="Pfam" id="PF14323">
    <property type="entry name" value="GxGYxYP_C"/>
    <property type="match status" value="1"/>
</dbReference>
<accession>A0A4Y8SDP5</accession>
<keyword evidence="6" id="KW-1185">Reference proteome</keyword>
<evidence type="ECO:0000259" key="4">
    <source>
        <dbReference type="Pfam" id="PF20958"/>
    </source>
</evidence>
<dbReference type="InterPro" id="IPR038410">
    <property type="entry name" value="GxGYxYP_C_sf"/>
</dbReference>
<evidence type="ECO:0000259" key="2">
    <source>
        <dbReference type="Pfam" id="PF14323"/>
    </source>
</evidence>
<evidence type="ECO:0000256" key="1">
    <source>
        <dbReference type="SAM" id="SignalP"/>
    </source>
</evidence>
<feature type="domain" description="GxGYxYP putative glycoside hydrolase second N-terminal" evidence="3">
    <location>
        <begin position="114"/>
        <end position="185"/>
    </location>
</feature>
<feature type="domain" description="GxGYxYP putative glycoside hydrolase C-terminal" evidence="2">
    <location>
        <begin position="294"/>
        <end position="516"/>
    </location>
</feature>
<gene>
    <name evidence="5" type="ORF">E2R66_14830</name>
</gene>